<accession>A0ABT5BN52</accession>
<feature type="coiled-coil region" evidence="1">
    <location>
        <begin position="66"/>
        <end position="93"/>
    </location>
</feature>
<dbReference type="EMBL" id="JAQNDN010000024">
    <property type="protein sequence ID" value="MDC0674422.1"/>
    <property type="molecule type" value="Genomic_DNA"/>
</dbReference>
<keyword evidence="4" id="KW-1185">Reference proteome</keyword>
<evidence type="ECO:0000313" key="4">
    <source>
        <dbReference type="Proteomes" id="UP001217838"/>
    </source>
</evidence>
<dbReference type="Proteomes" id="UP001217838">
    <property type="component" value="Unassembled WGS sequence"/>
</dbReference>
<evidence type="ECO:0000313" key="3">
    <source>
        <dbReference type="EMBL" id="MDC0674422.1"/>
    </source>
</evidence>
<keyword evidence="1" id="KW-0175">Coiled coil</keyword>
<organism evidence="3 4">
    <name type="scientific">Nannocystis radixulma</name>
    <dbReference type="NCBI Taxonomy" id="2995305"/>
    <lineage>
        <taxon>Bacteria</taxon>
        <taxon>Pseudomonadati</taxon>
        <taxon>Myxococcota</taxon>
        <taxon>Polyangia</taxon>
        <taxon>Nannocystales</taxon>
        <taxon>Nannocystaceae</taxon>
        <taxon>Nannocystis</taxon>
    </lineage>
</organism>
<reference evidence="3 4" key="1">
    <citation type="submission" date="2022-11" db="EMBL/GenBank/DDBJ databases">
        <title>Minimal conservation of predation-associated metabolite biosynthetic gene clusters underscores biosynthetic potential of Myxococcota including descriptions for ten novel species: Archangium lansinium sp. nov., Myxococcus landrumus sp. nov., Nannocystis bai.</title>
        <authorList>
            <person name="Ahearne A."/>
            <person name="Stevens C."/>
            <person name="Dowd S."/>
        </authorList>
    </citation>
    <scope>NUCLEOTIDE SEQUENCE [LARGE SCALE GENOMIC DNA]</scope>
    <source>
        <strain evidence="3 4">NCELM</strain>
    </source>
</reference>
<dbReference type="RefSeq" id="WP_272008644.1">
    <property type="nucleotide sequence ID" value="NZ_JAQNDN010000024.1"/>
</dbReference>
<feature type="region of interest" description="Disordered" evidence="2">
    <location>
        <begin position="208"/>
        <end position="232"/>
    </location>
</feature>
<sequence>MITPRSLILATVVGGLTTVAGSTWIIHRGYQATLQRELEESTGQVGQLRVQAEALRVEQETRRREIEAIRADIQTAEVALANAKREADESRCQATHARVDAAVTVKQVSCYQEFAQQAECAASHERRRANNTIFGVLAGAGLALVTGGSSLLLTAGGGLVGASTGGGSCPAPKCIIDPKKLRRLVLAEQGLKKLPPCTKEYEPQFLVAPGTNAAEGRANRDIDENWGDHEPP</sequence>
<name>A0ABT5BN52_9BACT</name>
<protein>
    <submittedName>
        <fullName evidence="3">Uncharacterized protein</fullName>
    </submittedName>
</protein>
<comment type="caution">
    <text evidence="3">The sequence shown here is derived from an EMBL/GenBank/DDBJ whole genome shotgun (WGS) entry which is preliminary data.</text>
</comment>
<gene>
    <name evidence="3" type="ORF">POL58_42125</name>
</gene>
<evidence type="ECO:0000256" key="1">
    <source>
        <dbReference type="SAM" id="Coils"/>
    </source>
</evidence>
<feature type="compositionally biased region" description="Basic and acidic residues" evidence="2">
    <location>
        <begin position="217"/>
        <end position="232"/>
    </location>
</feature>
<evidence type="ECO:0000256" key="2">
    <source>
        <dbReference type="SAM" id="MobiDB-lite"/>
    </source>
</evidence>
<proteinExistence type="predicted"/>